<dbReference type="Proteomes" id="UP001470230">
    <property type="component" value="Unassembled WGS sequence"/>
</dbReference>
<protein>
    <recommendedName>
        <fullName evidence="4">Ras-GAP domain-containing protein</fullName>
    </recommendedName>
</protein>
<proteinExistence type="predicted"/>
<organism evidence="2 3">
    <name type="scientific">Tritrichomonas musculus</name>
    <dbReference type="NCBI Taxonomy" id="1915356"/>
    <lineage>
        <taxon>Eukaryota</taxon>
        <taxon>Metamonada</taxon>
        <taxon>Parabasalia</taxon>
        <taxon>Tritrichomonadida</taxon>
        <taxon>Tritrichomonadidae</taxon>
        <taxon>Tritrichomonas</taxon>
    </lineage>
</organism>
<feature type="compositionally biased region" description="Polar residues" evidence="1">
    <location>
        <begin position="1"/>
        <end position="10"/>
    </location>
</feature>
<evidence type="ECO:0000313" key="3">
    <source>
        <dbReference type="Proteomes" id="UP001470230"/>
    </source>
</evidence>
<dbReference type="EMBL" id="JAPFFF010000018">
    <property type="protein sequence ID" value="KAK8860306.1"/>
    <property type="molecule type" value="Genomic_DNA"/>
</dbReference>
<feature type="compositionally biased region" description="Acidic residues" evidence="1">
    <location>
        <begin position="758"/>
        <end position="767"/>
    </location>
</feature>
<feature type="compositionally biased region" description="Polar residues" evidence="1">
    <location>
        <begin position="733"/>
        <end position="749"/>
    </location>
</feature>
<evidence type="ECO:0000313" key="2">
    <source>
        <dbReference type="EMBL" id="KAK8860306.1"/>
    </source>
</evidence>
<comment type="caution">
    <text evidence="2">The sequence shown here is derived from an EMBL/GenBank/DDBJ whole genome shotgun (WGS) entry which is preliminary data.</text>
</comment>
<gene>
    <name evidence="2" type="ORF">M9Y10_011970</name>
</gene>
<sequence length="767" mass="88199">MLSSAETLSTNPQEKQENKQEQIINIPRHPSPPIVKNIQMKSRLIKVQQMQLRVKPPIFTGEYQHKSMPLRKKELPKDSVNHLNKSKPSHFIFPSYLHMTETSSPHLLAHSIILSDKNLNDSVEQRVPNLHQELQAVYPKCSKKQTLGHPNHFFFDLFHLSIGLSDPEYVYLVSNFISYRNKEITKTRCHINSQNILTQNRNSHFLVPRILTSLSYNQKDEPDESLNKKNTKISNHYDKNNSNSALIRISNFLARQVTEFTDRREPLPYIEELPKYIATPIPDIPHTTKSYVKMPSPHQQTAFGAFLFNSEYVSVSSGAEGENTGNYADDDFIEEYRKNLDNYFCMSANIPFIQTVGSTLMRAYSLLICDPRPSFNLFPGYLVYSITLIYEKAARRILNLMTKNYNAVLPEIAQTILNAIDKTNEVTPQWDYYLMTRNVIFASKHILKYSHEGRNTALKIMNELTRSKTFTLTLGKEELDVITFLRAFLEEALPTSSFKSFFKLFNSINDIELLITRPFAAALLMVPVFTKLFRELEIEYENRMNDDLFLHGKDRFLLKVSEKLSGPKKTVYDSFIIRSDVPLSMRMFLEYAIVMKTAKKDILPQKLTFTNLPGFKLISELETFSSIISSFLISMDFKALKNLYKAHIAHKNLNYELEAAKILQGRDIIGIIKINNTTDIVKKESDNIKTEIPSEKTEIQYCFRKIIPKTLPHLSTSFMFAFGPSGNYNESMLNEGIQNRSNDNTSLSLSDGDMTADSNDEEPPSVD</sequence>
<feature type="region of interest" description="Disordered" evidence="1">
    <location>
        <begin position="1"/>
        <end position="32"/>
    </location>
</feature>
<reference evidence="2 3" key="1">
    <citation type="submission" date="2024-04" db="EMBL/GenBank/DDBJ databases">
        <title>Tritrichomonas musculus Genome.</title>
        <authorList>
            <person name="Alves-Ferreira E."/>
            <person name="Grigg M."/>
            <person name="Lorenzi H."/>
            <person name="Galac M."/>
        </authorList>
    </citation>
    <scope>NUCLEOTIDE SEQUENCE [LARGE SCALE GENOMIC DNA]</scope>
    <source>
        <strain evidence="2 3">EAF2021</strain>
    </source>
</reference>
<keyword evidence="3" id="KW-1185">Reference proteome</keyword>
<name>A0ABR2IBX3_9EUKA</name>
<evidence type="ECO:0000256" key="1">
    <source>
        <dbReference type="SAM" id="MobiDB-lite"/>
    </source>
</evidence>
<evidence type="ECO:0008006" key="4">
    <source>
        <dbReference type="Google" id="ProtNLM"/>
    </source>
</evidence>
<accession>A0ABR2IBX3</accession>
<feature type="region of interest" description="Disordered" evidence="1">
    <location>
        <begin position="733"/>
        <end position="767"/>
    </location>
</feature>